<dbReference type="InterPro" id="IPR029058">
    <property type="entry name" value="AB_hydrolase_fold"/>
</dbReference>
<sequence>MKTLQVDLKKQYPSVLLNIIYAHKSKKDLHLHIIIPALKKEQQLFPLIMWVQGSAFHKQNLSLYLPQMIKVAQQGYVVTMATMVLNSEILKTRKSYLLTQSRSYTMPELGKIMTKVTGHEIGYHPVTVEEFGEIHASEGDGHELASGGAKGYLHGLSDDFAHITGHEPETIEHFLMRKYQK</sequence>
<proteinExistence type="predicted"/>
<keyword evidence="2" id="KW-1185">Reference proteome</keyword>
<protein>
    <submittedName>
        <fullName evidence="1">Uncharacterized protein</fullName>
    </submittedName>
</protein>
<dbReference type="Gene3D" id="3.40.50.1820">
    <property type="entry name" value="alpha/beta hydrolase"/>
    <property type="match status" value="1"/>
</dbReference>
<dbReference type="PATRIC" id="fig|585524.9.peg.1287"/>
<reference evidence="1 2" key="1">
    <citation type="submission" date="2010-04" db="EMBL/GenBank/DDBJ databases">
        <authorList>
            <person name="Muzny D."/>
            <person name="Qin X."/>
            <person name="Deng J."/>
            <person name="Jiang H."/>
            <person name="Liu Y."/>
            <person name="Qu J."/>
            <person name="Song X.-Z."/>
            <person name="Zhang L."/>
            <person name="Thornton R."/>
            <person name="Coyle M."/>
            <person name="Francisco L."/>
            <person name="Jackson L."/>
            <person name="Javaid M."/>
            <person name="Korchina V."/>
            <person name="Kovar C."/>
            <person name="Mata R."/>
            <person name="Mathew T."/>
            <person name="Ngo R."/>
            <person name="Nguyen L."/>
            <person name="Nguyen N."/>
            <person name="Okwuonu G."/>
            <person name="Ongeri F."/>
            <person name="Pham C."/>
            <person name="Simmons D."/>
            <person name="Wilczek-Boney K."/>
            <person name="Hale W."/>
            <person name="Jakkamsetti A."/>
            <person name="Pham P."/>
            <person name="Ruth R."/>
            <person name="San Lucas F."/>
            <person name="Warren J."/>
            <person name="Zhang J."/>
            <person name="Zhao Z."/>
            <person name="Zhou C."/>
            <person name="Zhu D."/>
            <person name="Lee S."/>
            <person name="Bess C."/>
            <person name="Blankenburg K."/>
            <person name="Forbes L."/>
            <person name="Fu Q."/>
            <person name="Gubbala S."/>
            <person name="Hirani K."/>
            <person name="Jayaseelan J.C."/>
            <person name="Lara F."/>
            <person name="Munidasa M."/>
            <person name="Palculict T."/>
            <person name="Patil S."/>
            <person name="Pu L.-L."/>
            <person name="Saada N."/>
            <person name="Tang L."/>
            <person name="Weissenberger G."/>
            <person name="Zhu Y."/>
            <person name="Hemphill L."/>
            <person name="Shang Y."/>
            <person name="Youmans B."/>
            <person name="Ayvaz T."/>
            <person name="Ross M."/>
            <person name="Santibanez J."/>
            <person name="Aqrawi P."/>
            <person name="Gross S."/>
            <person name="Joshi V."/>
            <person name="Fowler G."/>
            <person name="Nazareth L."/>
            <person name="Reid J."/>
            <person name="Worley K."/>
            <person name="Petrosino J."/>
            <person name="Highlander S."/>
            <person name="Gibbs R."/>
        </authorList>
    </citation>
    <scope>NUCLEOTIDE SEQUENCE [LARGE SCALE GENOMIC DNA]</scope>
    <source>
        <strain evidence="1 2">DSM 11664</strain>
    </source>
</reference>
<organism evidence="1 2">
    <name type="scientific">Lactobacillus amylolyticus DSM 11664</name>
    <dbReference type="NCBI Taxonomy" id="585524"/>
    <lineage>
        <taxon>Bacteria</taxon>
        <taxon>Bacillati</taxon>
        <taxon>Bacillota</taxon>
        <taxon>Bacilli</taxon>
        <taxon>Lactobacillales</taxon>
        <taxon>Lactobacillaceae</taxon>
        <taxon>Lactobacillus</taxon>
    </lineage>
</organism>
<dbReference type="RefSeq" id="WP_006352313.1">
    <property type="nucleotide sequence ID" value="NZ_ADNY01000045.1"/>
</dbReference>
<dbReference type="Gene3D" id="3.90.25.10">
    <property type="entry name" value="UDP-galactose 4-epimerase, domain 1"/>
    <property type="match status" value="1"/>
</dbReference>
<dbReference type="eggNOG" id="COG0702">
    <property type="taxonomic scope" value="Bacteria"/>
</dbReference>
<gene>
    <name evidence="1" type="ORF">HMPREF0493_1162</name>
</gene>
<evidence type="ECO:0000313" key="2">
    <source>
        <dbReference type="Proteomes" id="UP000004069"/>
    </source>
</evidence>
<name>D4YUF1_9LACO</name>
<accession>D4YUF1</accession>
<evidence type="ECO:0000313" key="1">
    <source>
        <dbReference type="EMBL" id="EFG55205.1"/>
    </source>
</evidence>
<dbReference type="Proteomes" id="UP000004069">
    <property type="component" value="Unassembled WGS sequence"/>
</dbReference>
<comment type="caution">
    <text evidence="1">The sequence shown here is derived from an EMBL/GenBank/DDBJ whole genome shotgun (WGS) entry which is preliminary data.</text>
</comment>
<dbReference type="EMBL" id="ADNY01000045">
    <property type="protein sequence ID" value="EFG55205.1"/>
    <property type="molecule type" value="Genomic_DNA"/>
</dbReference>
<dbReference type="AlphaFoldDB" id="D4YUF1"/>